<evidence type="ECO:0000313" key="3">
    <source>
        <dbReference type="EMBL" id="EPC57416.1"/>
    </source>
</evidence>
<evidence type="ECO:0000259" key="2">
    <source>
        <dbReference type="Pfam" id="PF10137"/>
    </source>
</evidence>
<dbReference type="InterPro" id="IPR019302">
    <property type="entry name" value="CAP12/PCTIR_TIR_dom"/>
</dbReference>
<protein>
    <submittedName>
        <fullName evidence="3">Nucleotide-binding protein</fullName>
    </submittedName>
</protein>
<comment type="caution">
    <text evidence="3">The sequence shown here is derived from an EMBL/GenBank/DDBJ whole genome shotgun (WGS) entry which is preliminary data.</text>
</comment>
<feature type="non-terminal residue" evidence="3">
    <location>
        <position position="79"/>
    </location>
</feature>
<dbReference type="Pfam" id="PF10137">
    <property type="entry name" value="CAP12-PCTIR_TIR"/>
    <property type="match status" value="1"/>
</dbReference>
<reference evidence="3 4" key="1">
    <citation type="journal article" date="2013" name="PLoS ONE">
        <title>Lactobacillus paracasei comparative genomics: towards species pan-genome definition and exploitation of diversity.</title>
        <authorList>
            <person name="Smokvina T."/>
            <person name="Wels M."/>
            <person name="Polka J."/>
            <person name="Chervaux C."/>
            <person name="Brisse S."/>
            <person name="Boekhorst J."/>
            <person name="van Hylckama Vlieg J.E."/>
            <person name="Siezen R.J."/>
        </authorList>
    </citation>
    <scope>NUCLEOTIDE SEQUENCE [LARGE SCALE GENOMIC DNA]</scope>
    <source>
        <strain evidence="3 4">Lpp14</strain>
    </source>
</reference>
<name>A0A829GJ55_LACPA</name>
<feature type="domain" description="CD-NTase-associated protein 12/Pycsar effector protein TIR" evidence="2">
    <location>
        <begin position="5"/>
        <end position="77"/>
    </location>
</feature>
<dbReference type="EMBL" id="ANJZ01000432">
    <property type="protein sequence ID" value="EPC57416.1"/>
    <property type="molecule type" value="Genomic_DNA"/>
</dbReference>
<evidence type="ECO:0000313" key="4">
    <source>
        <dbReference type="Proteomes" id="UP000014264"/>
    </source>
</evidence>
<dbReference type="Proteomes" id="UP000014264">
    <property type="component" value="Unassembled WGS sequence"/>
</dbReference>
<organism evidence="3 4">
    <name type="scientific">Lacticaseibacillus paracasei subsp. paracasei Lpp14</name>
    <dbReference type="NCBI Taxonomy" id="1256204"/>
    <lineage>
        <taxon>Bacteria</taxon>
        <taxon>Bacillati</taxon>
        <taxon>Bacillota</taxon>
        <taxon>Bacilli</taxon>
        <taxon>Lactobacillales</taxon>
        <taxon>Lactobacillaceae</taxon>
        <taxon>Lacticaseibacillus</taxon>
    </lineage>
</organism>
<accession>A0A829GJ55</accession>
<proteinExistence type="predicted"/>
<sequence length="79" mass="8790">MRKSVFIVYGHDIEMRTAVKGYLTSRDIAQVSLEGPINGSNTVIEEFEERADPVSDAIVLLSPDDLNDSGQKKRPRQKG</sequence>
<gene>
    <name evidence="3" type="ORF">Lpp14_16321</name>
</gene>
<evidence type="ECO:0000256" key="1">
    <source>
        <dbReference type="SAM" id="MobiDB-lite"/>
    </source>
</evidence>
<dbReference type="AlphaFoldDB" id="A0A829GJ55"/>
<feature type="region of interest" description="Disordered" evidence="1">
    <location>
        <begin position="60"/>
        <end position="79"/>
    </location>
</feature>
<dbReference type="GO" id="GO:0050135">
    <property type="term" value="F:NADP+ nucleosidase activity"/>
    <property type="evidence" value="ECO:0007669"/>
    <property type="project" value="InterPro"/>
</dbReference>